<feature type="transmembrane region" description="Helical" evidence="7">
    <location>
        <begin position="229"/>
        <end position="252"/>
    </location>
</feature>
<name>A0A1C5K549_9ACTN</name>
<dbReference type="CDD" id="cd06173">
    <property type="entry name" value="MFS_MefA_like"/>
    <property type="match status" value="1"/>
</dbReference>
<dbReference type="AlphaFoldDB" id="A0A1C5K549"/>
<keyword evidence="2" id="KW-1003">Cell membrane</keyword>
<dbReference type="GO" id="GO:0005886">
    <property type="term" value="C:plasma membrane"/>
    <property type="evidence" value="ECO:0007669"/>
    <property type="project" value="UniProtKB-SubCell"/>
</dbReference>
<evidence type="ECO:0000256" key="7">
    <source>
        <dbReference type="SAM" id="Phobius"/>
    </source>
</evidence>
<feature type="transmembrane region" description="Helical" evidence="7">
    <location>
        <begin position="380"/>
        <end position="403"/>
    </location>
</feature>
<evidence type="ECO:0000256" key="4">
    <source>
        <dbReference type="ARBA" id="ARBA00022989"/>
    </source>
</evidence>
<dbReference type="RefSeq" id="WP_088973177.1">
    <property type="nucleotide sequence ID" value="NZ_JBHLYF010000033.1"/>
</dbReference>
<feature type="region of interest" description="Disordered" evidence="6">
    <location>
        <begin position="413"/>
        <end position="441"/>
    </location>
</feature>
<dbReference type="Proteomes" id="UP000198210">
    <property type="component" value="Chromosome I"/>
</dbReference>
<evidence type="ECO:0000313" key="9">
    <source>
        <dbReference type="EMBL" id="SCG77894.1"/>
    </source>
</evidence>
<reference evidence="9 10" key="1">
    <citation type="submission" date="2016-06" db="EMBL/GenBank/DDBJ databases">
        <authorList>
            <person name="Kjaerup R.B."/>
            <person name="Dalgaard T.S."/>
            <person name="Juul-Madsen H.R."/>
        </authorList>
    </citation>
    <scope>NUCLEOTIDE SEQUENCE [LARGE SCALE GENOMIC DNA]</scope>
    <source>
        <strain evidence="9 10">DSM 45097</strain>
    </source>
</reference>
<feature type="transmembrane region" description="Helical" evidence="7">
    <location>
        <begin position="145"/>
        <end position="164"/>
    </location>
</feature>
<evidence type="ECO:0000256" key="2">
    <source>
        <dbReference type="ARBA" id="ARBA00022475"/>
    </source>
</evidence>
<sequence length="441" mass="45074">MSRRRGPLTGLLAAELISLTGTRMSMVALPWFTLATTGSAARAGVVAFAEMLPYVLACGLGGPLLDRLGHRRVSVVADLASAPVLLAVPVLHHAGRLDFGLLVTLIALVGLLRGFGETAKRVLFPDAVTASGMALTRATALHDGLGRLATLLGAPLAGVLILALEAPAVLALDAVSFLLASLVVAALVPAPADPVRTVAPAPAPARPGRWASYLRELGEGLRFLFRDPLVGSVTVLLLVTNLADAAYSSVLAPVWAREVAGSPAALGALSASFAVGAVLGNVVFTALAPRVPRFATFAVGFLVGGAPRFLALALVDRLWAVYLISFVAGLGLAAINPILGAITYERIPEALRARVLGLGHAISWGGIPLGGLLAGYCADLATPAVAALVFGGAYLAVTVWPLLSPTWRRLDHPASGAPSPVAAPRPTDDEAPAPGDVARTG</sequence>
<feature type="transmembrane region" description="Helical" evidence="7">
    <location>
        <begin position="264"/>
        <end position="287"/>
    </location>
</feature>
<evidence type="ECO:0000313" key="10">
    <source>
        <dbReference type="Proteomes" id="UP000198210"/>
    </source>
</evidence>
<feature type="domain" description="Major facilitator superfamily (MFS) profile" evidence="8">
    <location>
        <begin position="1"/>
        <end position="409"/>
    </location>
</feature>
<dbReference type="InterPro" id="IPR036259">
    <property type="entry name" value="MFS_trans_sf"/>
</dbReference>
<dbReference type="PROSITE" id="PS50850">
    <property type="entry name" value="MFS"/>
    <property type="match status" value="1"/>
</dbReference>
<dbReference type="EMBL" id="LT607751">
    <property type="protein sequence ID" value="SCG77894.1"/>
    <property type="molecule type" value="Genomic_DNA"/>
</dbReference>
<evidence type="ECO:0000256" key="5">
    <source>
        <dbReference type="ARBA" id="ARBA00023136"/>
    </source>
</evidence>
<dbReference type="GO" id="GO:0022857">
    <property type="term" value="F:transmembrane transporter activity"/>
    <property type="evidence" value="ECO:0007669"/>
    <property type="project" value="InterPro"/>
</dbReference>
<evidence type="ECO:0000256" key="3">
    <source>
        <dbReference type="ARBA" id="ARBA00022692"/>
    </source>
</evidence>
<protein>
    <submittedName>
        <fullName evidence="9">Major Facilitator Superfamily protein</fullName>
    </submittedName>
</protein>
<evidence type="ECO:0000259" key="8">
    <source>
        <dbReference type="PROSITE" id="PS50850"/>
    </source>
</evidence>
<feature type="transmembrane region" description="Helical" evidence="7">
    <location>
        <begin position="321"/>
        <end position="343"/>
    </location>
</feature>
<feature type="compositionally biased region" description="Low complexity" evidence="6">
    <location>
        <begin position="413"/>
        <end position="425"/>
    </location>
</feature>
<feature type="transmembrane region" description="Helical" evidence="7">
    <location>
        <begin position="73"/>
        <end position="91"/>
    </location>
</feature>
<keyword evidence="5 7" id="KW-0472">Membrane</keyword>
<dbReference type="Gene3D" id="1.20.1250.20">
    <property type="entry name" value="MFS general substrate transporter like domains"/>
    <property type="match status" value="1"/>
</dbReference>
<keyword evidence="4 7" id="KW-1133">Transmembrane helix</keyword>
<feature type="transmembrane region" description="Helical" evidence="7">
    <location>
        <begin position="170"/>
        <end position="188"/>
    </location>
</feature>
<feature type="transmembrane region" description="Helical" evidence="7">
    <location>
        <begin position="355"/>
        <end position="374"/>
    </location>
</feature>
<proteinExistence type="predicted"/>
<dbReference type="SUPFAM" id="SSF103473">
    <property type="entry name" value="MFS general substrate transporter"/>
    <property type="match status" value="1"/>
</dbReference>
<feature type="transmembrane region" description="Helical" evidence="7">
    <location>
        <begin position="294"/>
        <end position="315"/>
    </location>
</feature>
<keyword evidence="3 7" id="KW-0812">Transmembrane</keyword>
<accession>A0A1C5K549</accession>
<feature type="transmembrane region" description="Helical" evidence="7">
    <location>
        <begin position="97"/>
        <end position="115"/>
    </location>
</feature>
<dbReference type="InterPro" id="IPR020846">
    <property type="entry name" value="MFS_dom"/>
</dbReference>
<dbReference type="PANTHER" id="PTHR23513:SF6">
    <property type="entry name" value="MAJOR FACILITATOR SUPERFAMILY ASSOCIATED DOMAIN-CONTAINING PROTEIN"/>
    <property type="match status" value="1"/>
</dbReference>
<keyword evidence="10" id="KW-1185">Reference proteome</keyword>
<dbReference type="Pfam" id="PF07690">
    <property type="entry name" value="MFS_1"/>
    <property type="match status" value="2"/>
</dbReference>
<comment type="subcellular location">
    <subcellularLocation>
        <location evidence="1">Cell membrane</location>
        <topology evidence="1">Multi-pass membrane protein</topology>
    </subcellularLocation>
</comment>
<evidence type="ECO:0000256" key="6">
    <source>
        <dbReference type="SAM" id="MobiDB-lite"/>
    </source>
</evidence>
<gene>
    <name evidence="9" type="ORF">GA0074704_5536</name>
</gene>
<dbReference type="PANTHER" id="PTHR23513">
    <property type="entry name" value="INTEGRAL MEMBRANE EFFLUX PROTEIN-RELATED"/>
    <property type="match status" value="1"/>
</dbReference>
<evidence type="ECO:0000256" key="1">
    <source>
        <dbReference type="ARBA" id="ARBA00004651"/>
    </source>
</evidence>
<dbReference type="InterPro" id="IPR011701">
    <property type="entry name" value="MFS"/>
</dbReference>
<organism evidence="9 10">
    <name type="scientific">Micromonospora siamensis</name>
    <dbReference type="NCBI Taxonomy" id="299152"/>
    <lineage>
        <taxon>Bacteria</taxon>
        <taxon>Bacillati</taxon>
        <taxon>Actinomycetota</taxon>
        <taxon>Actinomycetes</taxon>
        <taxon>Micromonosporales</taxon>
        <taxon>Micromonosporaceae</taxon>
        <taxon>Micromonospora</taxon>
    </lineage>
</organism>
<feature type="transmembrane region" description="Helical" evidence="7">
    <location>
        <begin position="40"/>
        <end position="61"/>
    </location>
</feature>